<feature type="region of interest" description="Disordered" evidence="1">
    <location>
        <begin position="363"/>
        <end position="388"/>
    </location>
</feature>
<organism evidence="2 3">
    <name type="scientific">Armillaria luteobubalina</name>
    <dbReference type="NCBI Taxonomy" id="153913"/>
    <lineage>
        <taxon>Eukaryota</taxon>
        <taxon>Fungi</taxon>
        <taxon>Dikarya</taxon>
        <taxon>Basidiomycota</taxon>
        <taxon>Agaricomycotina</taxon>
        <taxon>Agaricomycetes</taxon>
        <taxon>Agaricomycetidae</taxon>
        <taxon>Agaricales</taxon>
        <taxon>Marasmiineae</taxon>
        <taxon>Physalacriaceae</taxon>
        <taxon>Armillaria</taxon>
    </lineage>
</organism>
<name>A0AA39UMT7_9AGAR</name>
<protein>
    <submittedName>
        <fullName evidence="2">Uncharacterized protein</fullName>
    </submittedName>
</protein>
<proteinExistence type="predicted"/>
<dbReference type="Proteomes" id="UP001175228">
    <property type="component" value="Unassembled WGS sequence"/>
</dbReference>
<dbReference type="EMBL" id="JAUEPU010000020">
    <property type="protein sequence ID" value="KAK0494653.1"/>
    <property type="molecule type" value="Genomic_DNA"/>
</dbReference>
<keyword evidence="3" id="KW-1185">Reference proteome</keyword>
<evidence type="ECO:0000256" key="1">
    <source>
        <dbReference type="SAM" id="MobiDB-lite"/>
    </source>
</evidence>
<accession>A0AA39UMT7</accession>
<dbReference type="AlphaFoldDB" id="A0AA39UMT7"/>
<evidence type="ECO:0000313" key="3">
    <source>
        <dbReference type="Proteomes" id="UP001175228"/>
    </source>
</evidence>
<sequence length="639" mass="73178">MILCLPRRSIMADRAIYDNDDDDEDEPFDVEYFEDMAFRIRSLSNAVWITEDHVPKLDSPPERRSIFHLYSCLATLLTRDSRQHEPVVVTGNHFLGRPGNSSLVEMGSDVPMPQFLTAFIVVDDHSQWSQSSPSSDAMDIEPHFSQPLHRVIIQPGESGLEHLSDTTELTPDITRYAEDLMEIILILSKSKDPEQFLRACRYIFRQCWPDIFTRIFASESVIPFNHYIYSNFVDFLRAWIPQPEDEMYILEETDGWEPILRKSLLAKILQSTDIGRDENVSEGRDEYALTLETAGEWLSVLCDILEAVIDSALRFDADRTAESELDTVIENMQILTELLNCAGIQRILKAPSLASHLMSCEGQMDSEGIEPDNDPARKSVDDEKRDGESQGEHLLRYLRTLLAWFDSLDTLASTVAERVEDEGLPTLRIVYSLQPTSGSPGPWPANLLQMYSPMMSIQFLLEEEDYDPLIMEEKPKVWSDEQLQDIYEAAEKLFPRSGKKRQNFIGGVHSEALLMDYLAEAVWVHLDQDNVYGFKESNKIVALPLHHQTCYCCSFLYSFLFCKTVHPWNIRNRMFPGPLIPWTPPRLWHNTNALRAVNDHLLEMIESALNSAVRSKTPTMEMFRLGEVNQSLGGILKET</sequence>
<gene>
    <name evidence="2" type="ORF">EDD18DRAFT_1175543</name>
</gene>
<comment type="caution">
    <text evidence="2">The sequence shown here is derived from an EMBL/GenBank/DDBJ whole genome shotgun (WGS) entry which is preliminary data.</text>
</comment>
<feature type="compositionally biased region" description="Basic and acidic residues" evidence="1">
    <location>
        <begin position="374"/>
        <end position="388"/>
    </location>
</feature>
<reference evidence="2" key="1">
    <citation type="submission" date="2023-06" db="EMBL/GenBank/DDBJ databases">
        <authorList>
            <consortium name="Lawrence Berkeley National Laboratory"/>
            <person name="Ahrendt S."/>
            <person name="Sahu N."/>
            <person name="Indic B."/>
            <person name="Wong-Bajracharya J."/>
            <person name="Merenyi Z."/>
            <person name="Ke H.-M."/>
            <person name="Monk M."/>
            <person name="Kocsube S."/>
            <person name="Drula E."/>
            <person name="Lipzen A."/>
            <person name="Balint B."/>
            <person name="Henrissat B."/>
            <person name="Andreopoulos B."/>
            <person name="Martin F.M."/>
            <person name="Harder C.B."/>
            <person name="Rigling D."/>
            <person name="Ford K.L."/>
            <person name="Foster G.D."/>
            <person name="Pangilinan J."/>
            <person name="Papanicolaou A."/>
            <person name="Barry K."/>
            <person name="LaButti K."/>
            <person name="Viragh M."/>
            <person name="Koriabine M."/>
            <person name="Yan M."/>
            <person name="Riley R."/>
            <person name="Champramary S."/>
            <person name="Plett K.L."/>
            <person name="Tsai I.J."/>
            <person name="Slot J."/>
            <person name="Sipos G."/>
            <person name="Plett J."/>
            <person name="Nagy L.G."/>
            <person name="Grigoriev I.V."/>
        </authorList>
    </citation>
    <scope>NUCLEOTIDE SEQUENCE</scope>
    <source>
        <strain evidence="2">HWK02</strain>
    </source>
</reference>
<evidence type="ECO:0000313" key="2">
    <source>
        <dbReference type="EMBL" id="KAK0494653.1"/>
    </source>
</evidence>